<accession>A0A060RD47</accession>
<gene>
    <name evidence="1" type="ORF">BN938_1808</name>
</gene>
<sequence length="94" mass="10691">MNEELRITTDEGDVVYIHLCPNKTPIAYQRKKKELVECSGMTEAEAENCLLRPIPIELFYSYDQGLFGIEAECLASCEVYNPYTGEEIPNDNLP</sequence>
<keyword evidence="2" id="KW-1185">Reference proteome</keyword>
<name>A0A060RD47_9BACT</name>
<proteinExistence type="predicted"/>
<protein>
    <submittedName>
        <fullName evidence="1">Uncharacterized protein</fullName>
    </submittedName>
</protein>
<dbReference type="STRING" id="1433126.BN938_1808"/>
<evidence type="ECO:0000313" key="2">
    <source>
        <dbReference type="Proteomes" id="UP000027616"/>
    </source>
</evidence>
<dbReference type="KEGG" id="rbc:BN938_1808"/>
<dbReference type="EMBL" id="HG934468">
    <property type="protein sequence ID" value="CDN31888.1"/>
    <property type="molecule type" value="Genomic_DNA"/>
</dbReference>
<dbReference type="eggNOG" id="ENOG50314AI">
    <property type="taxonomic scope" value="Bacteria"/>
</dbReference>
<dbReference type="OrthoDB" id="1044696at2"/>
<organism evidence="1 2">
    <name type="scientific">Mucinivorans hirudinis</name>
    <dbReference type="NCBI Taxonomy" id="1433126"/>
    <lineage>
        <taxon>Bacteria</taxon>
        <taxon>Pseudomonadati</taxon>
        <taxon>Bacteroidota</taxon>
        <taxon>Bacteroidia</taxon>
        <taxon>Bacteroidales</taxon>
        <taxon>Rikenellaceae</taxon>
        <taxon>Mucinivorans</taxon>
    </lineage>
</organism>
<reference evidence="1 2" key="1">
    <citation type="journal article" date="2015" name="Genome Announc.">
        <title>Complete Genome Sequence of the Novel Leech Symbiont Mucinivorans hirudinis M3T.</title>
        <authorList>
            <person name="Nelson M.C."/>
            <person name="Bomar L."/>
            <person name="Graf J."/>
        </authorList>
    </citation>
    <scope>NUCLEOTIDE SEQUENCE [LARGE SCALE GENOMIC DNA]</scope>
    <source>
        <strain evidence="2">M3</strain>
    </source>
</reference>
<evidence type="ECO:0000313" key="1">
    <source>
        <dbReference type="EMBL" id="CDN31888.1"/>
    </source>
</evidence>
<dbReference type="Proteomes" id="UP000027616">
    <property type="component" value="Chromosome I"/>
</dbReference>
<dbReference type="AlphaFoldDB" id="A0A060RD47"/>
<dbReference type="HOGENOM" id="CLU_180538_0_0_10"/>